<dbReference type="InterPro" id="IPR036598">
    <property type="entry name" value="GOLD_dom_sf"/>
</dbReference>
<dbReference type="Gene3D" id="2.60.120.680">
    <property type="entry name" value="GOLD domain"/>
    <property type="match status" value="1"/>
</dbReference>
<dbReference type="OMA" id="HCYDKVG"/>
<dbReference type="InterPro" id="IPR009038">
    <property type="entry name" value="GOLD_dom"/>
</dbReference>
<dbReference type="EMBL" id="LNIX01000008">
    <property type="protein sequence ID" value="OXA50609.1"/>
    <property type="molecule type" value="Genomic_DNA"/>
</dbReference>
<dbReference type="InterPro" id="IPR036273">
    <property type="entry name" value="CRAL/TRIO_N_dom_sf"/>
</dbReference>
<dbReference type="SMART" id="SM01100">
    <property type="entry name" value="CRAL_TRIO_N"/>
    <property type="match status" value="1"/>
</dbReference>
<dbReference type="InterPro" id="IPR051064">
    <property type="entry name" value="SEC14/CRAL-TRIO_domain"/>
</dbReference>
<dbReference type="SUPFAM" id="SSF46938">
    <property type="entry name" value="CRAL/TRIO N-terminal domain"/>
    <property type="match status" value="1"/>
</dbReference>
<dbReference type="CDD" id="cd00170">
    <property type="entry name" value="SEC14"/>
    <property type="match status" value="1"/>
</dbReference>
<dbReference type="Pfam" id="PF03765">
    <property type="entry name" value="CRAL_TRIO_N"/>
    <property type="match status" value="1"/>
</dbReference>
<dbReference type="InterPro" id="IPR001251">
    <property type="entry name" value="CRAL-TRIO_dom"/>
</dbReference>
<protein>
    <recommendedName>
        <fullName evidence="5">SEC14-like protein 2</fullName>
    </recommendedName>
</protein>
<evidence type="ECO:0000313" key="4">
    <source>
        <dbReference type="Proteomes" id="UP000198287"/>
    </source>
</evidence>
<dbReference type="InterPro" id="IPR011074">
    <property type="entry name" value="CRAL/TRIO_N_dom"/>
</dbReference>
<accession>A0A226DZG7</accession>
<evidence type="ECO:0008006" key="5">
    <source>
        <dbReference type="Google" id="ProtNLM"/>
    </source>
</evidence>
<evidence type="ECO:0000313" key="3">
    <source>
        <dbReference type="EMBL" id="OXA50609.1"/>
    </source>
</evidence>
<name>A0A226DZG7_FOLCA</name>
<reference evidence="3 4" key="1">
    <citation type="submission" date="2015-12" db="EMBL/GenBank/DDBJ databases">
        <title>The genome of Folsomia candida.</title>
        <authorList>
            <person name="Faddeeva A."/>
            <person name="Derks M.F."/>
            <person name="Anvar Y."/>
            <person name="Smit S."/>
            <person name="Van Straalen N."/>
            <person name="Roelofs D."/>
        </authorList>
    </citation>
    <scope>NUCLEOTIDE SEQUENCE [LARGE SCALE GENOMIC DNA]</scope>
    <source>
        <strain evidence="3 4">VU population</strain>
        <tissue evidence="3">Whole body</tissue>
    </source>
</reference>
<dbReference type="GO" id="GO:0005737">
    <property type="term" value="C:cytoplasm"/>
    <property type="evidence" value="ECO:0007669"/>
    <property type="project" value="TreeGrafter"/>
</dbReference>
<feature type="domain" description="CRAL-TRIO" evidence="1">
    <location>
        <begin position="83"/>
        <end position="282"/>
    </location>
</feature>
<dbReference type="SUPFAM" id="SSF101576">
    <property type="entry name" value="Supernatant protein factor (SPF), C-terminal domain"/>
    <property type="match status" value="1"/>
</dbReference>
<dbReference type="Gene3D" id="3.40.525.10">
    <property type="entry name" value="CRAL-TRIO lipid binding domain"/>
    <property type="match status" value="1"/>
</dbReference>
<dbReference type="OrthoDB" id="1434354at2759"/>
<dbReference type="PROSITE" id="PS50191">
    <property type="entry name" value="CRAL_TRIO"/>
    <property type="match status" value="1"/>
</dbReference>
<dbReference type="Pfam" id="PF00650">
    <property type="entry name" value="CRAL_TRIO"/>
    <property type="match status" value="1"/>
</dbReference>
<dbReference type="AlphaFoldDB" id="A0A226DZG7"/>
<evidence type="ECO:0000259" key="1">
    <source>
        <dbReference type="PROSITE" id="PS50191"/>
    </source>
</evidence>
<comment type="caution">
    <text evidence="3">The sequence shown here is derived from an EMBL/GenBank/DDBJ whole genome shotgun (WGS) entry which is preliminary data.</text>
</comment>
<dbReference type="PANTHER" id="PTHR23324">
    <property type="entry name" value="SEC14 RELATED PROTEIN"/>
    <property type="match status" value="1"/>
</dbReference>
<dbReference type="SUPFAM" id="SSF52087">
    <property type="entry name" value="CRAL/TRIO domain"/>
    <property type="match status" value="1"/>
</dbReference>
<dbReference type="Proteomes" id="UP000198287">
    <property type="component" value="Unassembled WGS sequence"/>
</dbReference>
<dbReference type="PANTHER" id="PTHR23324:SF83">
    <property type="entry name" value="SEC14-LIKE PROTEIN 2"/>
    <property type="match status" value="1"/>
</dbReference>
<dbReference type="InterPro" id="IPR036865">
    <property type="entry name" value="CRAL-TRIO_dom_sf"/>
</dbReference>
<evidence type="ECO:0000259" key="2">
    <source>
        <dbReference type="PROSITE" id="PS50866"/>
    </source>
</evidence>
<organism evidence="3 4">
    <name type="scientific">Folsomia candida</name>
    <name type="common">Springtail</name>
    <dbReference type="NCBI Taxonomy" id="158441"/>
    <lineage>
        <taxon>Eukaryota</taxon>
        <taxon>Metazoa</taxon>
        <taxon>Ecdysozoa</taxon>
        <taxon>Arthropoda</taxon>
        <taxon>Hexapoda</taxon>
        <taxon>Collembola</taxon>
        <taxon>Entomobryomorpha</taxon>
        <taxon>Isotomoidea</taxon>
        <taxon>Isotomidae</taxon>
        <taxon>Proisotominae</taxon>
        <taxon>Folsomia</taxon>
    </lineage>
</organism>
<proteinExistence type="predicted"/>
<sequence length="448" mass="50691">MSLQASQHEMEMVAQLKARLENNDQVGPSWLKLGDDAALVDLMFLRFLRARDLNLNKAEEMLTKYLKWREENEIDSLHAWTPPAPLSRKNYPYEITGVDKEGCPVLVVAFGQWDIRRVCELGVKSEYIRYVDQLFANVTQAMAASSAERSNIISQFIIVFVPDDLAAFRQMSCRQGRHASFAKNIDSNISQPFVLVPAVDAVLETVRRFEANHPETLKRAFVIDTPKVFQVIFSGIRPFINSKTLGKVLIAGGSREWLPVLHDLVEPHNLPARLGGSYVSKCEIFNKTRLRTSPASTLQRVPSGDSAAFICRTIPAGNSISIEYHVSSPRTQLSWTFKTERWDIGFSILYDATQVVVPFSRLGSDDQLQSGSVLCQHSGIYVLVFDNTFSRWRSKVVQYRVVLRSEDEDNKDDKEVEVGFENDDAGDTSSEENVQLDFHFLNMETLSL</sequence>
<dbReference type="PROSITE" id="PS50866">
    <property type="entry name" value="GOLD"/>
    <property type="match status" value="1"/>
</dbReference>
<keyword evidence="4" id="KW-1185">Reference proteome</keyword>
<dbReference type="PRINTS" id="PR00180">
    <property type="entry name" value="CRETINALDHBP"/>
</dbReference>
<dbReference type="SMART" id="SM00516">
    <property type="entry name" value="SEC14"/>
    <property type="match status" value="1"/>
</dbReference>
<feature type="domain" description="GOLD" evidence="2">
    <location>
        <begin position="307"/>
        <end position="403"/>
    </location>
</feature>
<gene>
    <name evidence="3" type="ORF">Fcan01_14269</name>
</gene>